<dbReference type="InterPro" id="IPR016024">
    <property type="entry name" value="ARM-type_fold"/>
</dbReference>
<dbReference type="InterPro" id="IPR019734">
    <property type="entry name" value="TPR_rpt"/>
</dbReference>
<dbReference type="InterPro" id="IPR011989">
    <property type="entry name" value="ARM-like"/>
</dbReference>
<dbReference type="PANTHER" id="PTHR45994">
    <property type="entry name" value="FI21225P1"/>
    <property type="match status" value="1"/>
</dbReference>
<proteinExistence type="predicted"/>
<dbReference type="AlphaFoldDB" id="A0A6J1PE26"/>
<dbReference type="Gene3D" id="1.25.40.10">
    <property type="entry name" value="Tetratricopeptide repeat domain"/>
    <property type="match status" value="1"/>
</dbReference>
<dbReference type="GeneID" id="112451850"/>
<evidence type="ECO:0000256" key="1">
    <source>
        <dbReference type="ARBA" id="ARBA00004496"/>
    </source>
</evidence>
<dbReference type="OrthoDB" id="199930at2759"/>
<dbReference type="SUPFAM" id="SSF48452">
    <property type="entry name" value="TPR-like"/>
    <property type="match status" value="1"/>
</dbReference>
<sequence length="245" mass="27802">MAKSVMTAQEWKEKGNEEFSKGNWSNAISHYTNGLRLTKEDNAEKGVYYKNRAAVYLKLHDYKKVVEDCDSALKICCNKALYRRCQALEALERFEEAHRDAEVIISSDPNNKVVQPVATRLLEIVQERSKENVSQILDLAFNVSADNDKRETAMNNLLVLARERAGAEEIFKKEGVSKIIQLVKVEKNEKVICTAIRIIGELCKNNINRTESVAKFVGLPWCLEIMNSTSVQIVNASQYCLQVNI</sequence>
<name>A0A6J1PE26_9HYME</name>
<comment type="subcellular location">
    <subcellularLocation>
        <location evidence="1">Cytoplasm</location>
    </subcellularLocation>
</comment>
<evidence type="ECO:0000313" key="4">
    <source>
        <dbReference type="RefSeq" id="XP_024867525.1"/>
    </source>
</evidence>
<evidence type="ECO:0000313" key="3">
    <source>
        <dbReference type="Proteomes" id="UP000504618"/>
    </source>
</evidence>
<dbReference type="SUPFAM" id="SSF48371">
    <property type="entry name" value="ARM repeat"/>
    <property type="match status" value="1"/>
</dbReference>
<dbReference type="Proteomes" id="UP000504618">
    <property type="component" value="Unplaced"/>
</dbReference>
<keyword evidence="3" id="KW-1185">Reference proteome</keyword>
<reference evidence="4" key="1">
    <citation type="submission" date="2025-08" db="UniProtKB">
        <authorList>
            <consortium name="RefSeq"/>
        </authorList>
    </citation>
    <scope>IDENTIFICATION</scope>
    <source>
        <tissue evidence="4">Whole body</tissue>
    </source>
</reference>
<dbReference type="SMART" id="SM00028">
    <property type="entry name" value="TPR"/>
    <property type="match status" value="2"/>
</dbReference>
<dbReference type="PANTHER" id="PTHR45994:SF1">
    <property type="entry name" value="FI21225P1"/>
    <property type="match status" value="1"/>
</dbReference>
<accession>A0A6J1PE26</accession>
<dbReference type="GO" id="GO:0051879">
    <property type="term" value="F:Hsp90 protein binding"/>
    <property type="evidence" value="ECO:0007669"/>
    <property type="project" value="TreeGrafter"/>
</dbReference>
<evidence type="ECO:0000256" key="2">
    <source>
        <dbReference type="ARBA" id="ARBA00022490"/>
    </source>
</evidence>
<dbReference type="InterPro" id="IPR011990">
    <property type="entry name" value="TPR-like_helical_dom_sf"/>
</dbReference>
<dbReference type="RefSeq" id="XP_024867525.1">
    <property type="nucleotide sequence ID" value="XM_025011757.1"/>
</dbReference>
<gene>
    <name evidence="4" type="primary">LOC112451850</name>
</gene>
<keyword evidence="2" id="KW-0963">Cytoplasm</keyword>
<protein>
    <submittedName>
        <fullName evidence="4">Protein unc-45 homolog B-like</fullName>
    </submittedName>
</protein>
<dbReference type="GO" id="GO:0005737">
    <property type="term" value="C:cytoplasm"/>
    <property type="evidence" value="ECO:0007669"/>
    <property type="project" value="UniProtKB-SubCell"/>
</dbReference>
<feature type="non-terminal residue" evidence="4">
    <location>
        <position position="245"/>
    </location>
</feature>
<dbReference type="Gene3D" id="1.25.10.10">
    <property type="entry name" value="Leucine-rich Repeat Variant"/>
    <property type="match status" value="1"/>
</dbReference>
<organism evidence="3 4">
    <name type="scientific">Temnothorax curvispinosus</name>
    <dbReference type="NCBI Taxonomy" id="300111"/>
    <lineage>
        <taxon>Eukaryota</taxon>
        <taxon>Metazoa</taxon>
        <taxon>Ecdysozoa</taxon>
        <taxon>Arthropoda</taxon>
        <taxon>Hexapoda</taxon>
        <taxon>Insecta</taxon>
        <taxon>Pterygota</taxon>
        <taxon>Neoptera</taxon>
        <taxon>Endopterygota</taxon>
        <taxon>Hymenoptera</taxon>
        <taxon>Apocrita</taxon>
        <taxon>Aculeata</taxon>
        <taxon>Formicoidea</taxon>
        <taxon>Formicidae</taxon>
        <taxon>Myrmicinae</taxon>
        <taxon>Temnothorax</taxon>
    </lineage>
</organism>